<feature type="compositionally biased region" description="Basic and acidic residues" evidence="9">
    <location>
        <begin position="838"/>
        <end position="853"/>
    </location>
</feature>
<dbReference type="SUPFAM" id="SSF74924">
    <property type="entry name" value="Cap-Gly domain"/>
    <property type="match status" value="2"/>
</dbReference>
<feature type="domain" description="CAP-Gly" evidence="11">
    <location>
        <begin position="246"/>
        <end position="288"/>
    </location>
</feature>
<evidence type="ECO:0000259" key="12">
    <source>
        <dbReference type="PROSITE" id="PS51049"/>
    </source>
</evidence>
<evidence type="ECO:0000256" key="5">
    <source>
        <dbReference type="ARBA" id="ARBA00023242"/>
    </source>
</evidence>
<gene>
    <name evidence="13" type="ORF">EOD39_7641</name>
</gene>
<dbReference type="InterPro" id="IPR012315">
    <property type="entry name" value="KASH"/>
</dbReference>
<reference evidence="13 14" key="1">
    <citation type="submission" date="2019-01" db="EMBL/GenBank/DDBJ databases">
        <title>Draft Genome and Complete Hox-Cluster Characterization of the Sterlet Sturgeon (Acipenser ruthenus).</title>
        <authorList>
            <person name="Wei Q."/>
        </authorList>
    </citation>
    <scope>NUCLEOTIDE SEQUENCE [LARGE SCALE GENOMIC DNA]</scope>
    <source>
        <strain evidence="13">WHYD16114868_AA</strain>
        <tissue evidence="13">Blood</tissue>
    </source>
</reference>
<accession>A0A444U6B7</accession>
<proteinExistence type="inferred from homology"/>
<dbReference type="Pfam" id="PF01302">
    <property type="entry name" value="CAP_GLY"/>
    <property type="match status" value="2"/>
</dbReference>
<dbReference type="InterPro" id="IPR002110">
    <property type="entry name" value="Ankyrin_rpt"/>
</dbReference>
<dbReference type="Pfam" id="PF00435">
    <property type="entry name" value="Spectrin"/>
    <property type="match status" value="1"/>
</dbReference>
<feature type="repeat" description="ANK" evidence="7">
    <location>
        <begin position="129"/>
        <end position="161"/>
    </location>
</feature>
<evidence type="ECO:0000256" key="2">
    <source>
        <dbReference type="ARBA" id="ARBA00022692"/>
    </source>
</evidence>
<name>A0A444U6B7_ACIRT</name>
<protein>
    <submittedName>
        <fullName evidence="13">CAP-Gly domain-containing linker protein 3</fullName>
    </submittedName>
</protein>
<evidence type="ECO:0000256" key="4">
    <source>
        <dbReference type="ARBA" id="ARBA00023136"/>
    </source>
</evidence>
<dbReference type="Gene3D" id="2.30.30.190">
    <property type="entry name" value="CAP Gly-rich-like domain"/>
    <property type="match status" value="2"/>
</dbReference>
<feature type="domain" description="KASH" evidence="12">
    <location>
        <begin position="874"/>
        <end position="933"/>
    </location>
</feature>
<dbReference type="PROSITE" id="PS50088">
    <property type="entry name" value="ANK_REPEAT"/>
    <property type="match status" value="1"/>
</dbReference>
<keyword evidence="14" id="KW-1185">Reference proteome</keyword>
<dbReference type="PANTHER" id="PTHR21640">
    <property type="match status" value="1"/>
</dbReference>
<dbReference type="InterPro" id="IPR036859">
    <property type="entry name" value="CAP-Gly_dom_sf"/>
</dbReference>
<dbReference type="PANTHER" id="PTHR21640:SF1">
    <property type="entry name" value="NESPRIN-4"/>
    <property type="match status" value="1"/>
</dbReference>
<keyword evidence="3 10" id="KW-1133">Transmembrane helix</keyword>
<dbReference type="PROSITE" id="PS51049">
    <property type="entry name" value="KASH"/>
    <property type="match status" value="1"/>
</dbReference>
<keyword evidence="2 8" id="KW-0812">Transmembrane</keyword>
<evidence type="ECO:0000256" key="10">
    <source>
        <dbReference type="SAM" id="Phobius"/>
    </source>
</evidence>
<dbReference type="InterPro" id="IPR000938">
    <property type="entry name" value="CAP-Gly_domain"/>
</dbReference>
<dbReference type="InterPro" id="IPR002017">
    <property type="entry name" value="Spectrin_repeat"/>
</dbReference>
<dbReference type="SUPFAM" id="SSF48403">
    <property type="entry name" value="Ankyrin repeat"/>
    <property type="match status" value="1"/>
</dbReference>
<dbReference type="CDD" id="cd00176">
    <property type="entry name" value="SPEC"/>
    <property type="match status" value="1"/>
</dbReference>
<evidence type="ECO:0000259" key="11">
    <source>
        <dbReference type="PROSITE" id="PS50245"/>
    </source>
</evidence>
<evidence type="ECO:0000256" key="1">
    <source>
        <dbReference type="ARBA" id="ARBA00008619"/>
    </source>
</evidence>
<comment type="subcellular location">
    <subcellularLocation>
        <location evidence="6">Nucleus outer membrane</location>
        <topology evidence="6">Single-pass type IV membrane protein</topology>
    </subcellularLocation>
</comment>
<evidence type="ECO:0000256" key="9">
    <source>
        <dbReference type="SAM" id="MobiDB-lite"/>
    </source>
</evidence>
<dbReference type="Gene3D" id="1.20.58.60">
    <property type="match status" value="2"/>
</dbReference>
<dbReference type="SUPFAM" id="SSF46966">
    <property type="entry name" value="Spectrin repeat"/>
    <property type="match status" value="2"/>
</dbReference>
<keyword evidence="5" id="KW-0539">Nucleus</keyword>
<feature type="topological domain" description="Cytoplasmic" evidence="8">
    <location>
        <begin position="1"/>
        <end position="882"/>
    </location>
</feature>
<keyword evidence="7" id="KW-0040">ANK repeat</keyword>
<evidence type="ECO:0000256" key="6">
    <source>
        <dbReference type="ARBA" id="ARBA00046312"/>
    </source>
</evidence>
<dbReference type="SMART" id="SM00150">
    <property type="entry name" value="SPEC"/>
    <property type="match status" value="2"/>
</dbReference>
<feature type="transmembrane region" description="Helical" evidence="10">
    <location>
        <begin position="876"/>
        <end position="898"/>
    </location>
</feature>
<sequence>MTQEARGDKQTDSVVLHRYKTDIPVYSWYTEDNEEEKISSWAFTFFDPNDPACQEILLDPRTTVPELFAIIRQWVPQVQHKIDVIGNEILKRGCHVNDRDGLTDMTLLHYACKAGAHGVVLNSTCSDFHHGTSLHIAASNLCLGAVKCLLEHGANPTVRNSKGQGPSDVVPDPMDMTLDKAEAAMVAKELKQLLLDAVPLSCNLPKATLPNYDNIPGNLMLTSLGLKLGDRVMLDDLKNGTLRFCGTTEFASGQWVGVELDEPEGKNDGSVGGVRYFICPPKLGIFAPVSKISKVVTDQTPSSVTSTPKTPRMVFSRVTGKTKKEKKEKDKEKALRKKSLSVGSLDREGLKIELGDKVLVAGQKQGIIRFYGKTDFAPGYWFGVELEVPTGKHDGSVFGVRYFTCLPKHGVFAPPSRVQRLSGPKDSQSDGTLVKKVHQVTMSQPKRNFAAVRTPKDITSESSLSRQEQKWQLWHEFMHAYSRFNDWLRLAEGMASSPNSAHVLYIAAKEELKKFEALQREIRARLSELESLNMQYCRLAKEAGLGAGPDESVRLRETMQDASRRWDDLNKRTASICRRLQHFVRQREELESERENIAVWLAEMDLRLTEVEHSSVCNTADKMKQLQTFQQTVCENAERLNGLLVRGERLIQRSEPQDAVEIEDSLQELLLYCTQVFEGVGRLHTRLLSMRLVFEDVWMSGSDCLSEILWEDEGIYDRSSPSDQLPLAPSVCTGSSRDSLALEWDPSVDVGGSTSHDDADSSYFSAITGVSHEEVCSSSRSFVSAGHCPATEPVTFDPERISAWLGQTEPALEHARNFPEETGGRADHRKQEAVRFREKKQSSPRQSEVRITIENESEEDDPARSRRLLWLLKTSLSYRLVRVALFVHFLLAVLLGVVNQIPVSAKDFSCHHANNFARSLHIMLHYVNGPPPT</sequence>
<dbReference type="AlphaFoldDB" id="A0A444U6B7"/>
<dbReference type="GO" id="GO:0034993">
    <property type="term" value="C:meiotic nuclear membrane microtubule tethering complex"/>
    <property type="evidence" value="ECO:0007669"/>
    <property type="project" value="InterPro"/>
</dbReference>
<dbReference type="InterPro" id="IPR018159">
    <property type="entry name" value="Spectrin/alpha-actinin"/>
</dbReference>
<comment type="similarity">
    <text evidence="1">Belongs to the nesprin family.</text>
</comment>
<dbReference type="SMART" id="SM01052">
    <property type="entry name" value="CAP_GLY"/>
    <property type="match status" value="2"/>
</dbReference>
<dbReference type="SMART" id="SM01249">
    <property type="entry name" value="KASH"/>
    <property type="match status" value="1"/>
</dbReference>
<organism evidence="13 14">
    <name type="scientific">Acipenser ruthenus</name>
    <name type="common">Sterlet sturgeon</name>
    <dbReference type="NCBI Taxonomy" id="7906"/>
    <lineage>
        <taxon>Eukaryota</taxon>
        <taxon>Metazoa</taxon>
        <taxon>Chordata</taxon>
        <taxon>Craniata</taxon>
        <taxon>Vertebrata</taxon>
        <taxon>Euteleostomi</taxon>
        <taxon>Actinopterygii</taxon>
        <taxon>Chondrostei</taxon>
        <taxon>Acipenseriformes</taxon>
        <taxon>Acipenseridae</taxon>
        <taxon>Acipenser</taxon>
    </lineage>
</organism>
<dbReference type="FunFam" id="2.30.30.190:FF:000005">
    <property type="entry name" value="CAP-Gly domain containing linker protein 3"/>
    <property type="match status" value="1"/>
</dbReference>
<evidence type="ECO:0000313" key="13">
    <source>
        <dbReference type="EMBL" id="RXM30725.1"/>
    </source>
</evidence>
<evidence type="ECO:0000256" key="8">
    <source>
        <dbReference type="PROSITE-ProRule" id="PRU00385"/>
    </source>
</evidence>
<dbReference type="Gene3D" id="1.25.40.20">
    <property type="entry name" value="Ankyrin repeat-containing domain"/>
    <property type="match status" value="1"/>
</dbReference>
<feature type="domain" description="CAP-Gly" evidence="11">
    <location>
        <begin position="372"/>
        <end position="414"/>
    </location>
</feature>
<dbReference type="PROSITE" id="PS50245">
    <property type="entry name" value="CAP_GLY_2"/>
    <property type="match status" value="2"/>
</dbReference>
<dbReference type="Pfam" id="PF10541">
    <property type="entry name" value="KASH"/>
    <property type="match status" value="1"/>
</dbReference>
<dbReference type="InterPro" id="IPR030268">
    <property type="entry name" value="SYNE4"/>
</dbReference>
<dbReference type="PROSITE" id="PS00845">
    <property type="entry name" value="CAP_GLY_1"/>
    <property type="match status" value="2"/>
</dbReference>
<comment type="caution">
    <text evidence="13">The sequence shown here is derived from an EMBL/GenBank/DDBJ whole genome shotgun (WGS) entry which is preliminary data.</text>
</comment>
<feature type="region of interest" description="Disordered" evidence="9">
    <location>
        <begin position="838"/>
        <end position="858"/>
    </location>
</feature>
<evidence type="ECO:0000256" key="3">
    <source>
        <dbReference type="ARBA" id="ARBA00022989"/>
    </source>
</evidence>
<feature type="topological domain" description="Perinuclear space" evidence="8">
    <location>
        <begin position="904"/>
        <end position="933"/>
    </location>
</feature>
<evidence type="ECO:0000256" key="7">
    <source>
        <dbReference type="PROSITE-ProRule" id="PRU00023"/>
    </source>
</evidence>
<dbReference type="EMBL" id="SCEB01215208">
    <property type="protein sequence ID" value="RXM30725.1"/>
    <property type="molecule type" value="Genomic_DNA"/>
</dbReference>
<keyword evidence="4 8" id="KW-0472">Membrane</keyword>
<dbReference type="GO" id="GO:0005640">
    <property type="term" value="C:nuclear outer membrane"/>
    <property type="evidence" value="ECO:0007669"/>
    <property type="project" value="UniProtKB-SubCell"/>
</dbReference>
<evidence type="ECO:0000313" key="14">
    <source>
        <dbReference type="Proteomes" id="UP000289886"/>
    </source>
</evidence>
<dbReference type="InterPro" id="IPR036770">
    <property type="entry name" value="Ankyrin_rpt-contain_sf"/>
</dbReference>
<dbReference type="Proteomes" id="UP000289886">
    <property type="component" value="Unassembled WGS sequence"/>
</dbReference>